<dbReference type="InterPro" id="IPR012675">
    <property type="entry name" value="Beta-grasp_dom_sf"/>
</dbReference>
<dbReference type="Proteomes" id="UP000273044">
    <property type="component" value="Chromosome"/>
</dbReference>
<evidence type="ECO:0008006" key="3">
    <source>
        <dbReference type="Google" id="ProtNLM"/>
    </source>
</evidence>
<name>A0A3S4Y5Z5_9ACTN</name>
<accession>A0A3S4Y5Z5</accession>
<dbReference type="InterPro" id="IPR003749">
    <property type="entry name" value="ThiS/MoaD-like"/>
</dbReference>
<evidence type="ECO:0000313" key="1">
    <source>
        <dbReference type="EMBL" id="VEH69492.1"/>
    </source>
</evidence>
<dbReference type="GeneID" id="64406245"/>
<proteinExistence type="predicted"/>
<sequence length="79" mass="8018">MILVRLFAAAESAAGTGTEEVEAATLGELKAILVARHGEGFEAVLGRCSMLVDGRAGLPDDHDLTGVQGVDVLPPFAGG</sequence>
<dbReference type="CDD" id="cd17040">
    <property type="entry name" value="Ubl_MoaD_like"/>
    <property type="match status" value="1"/>
</dbReference>
<protein>
    <recommendedName>
        <fullName evidence="3">Molybdopterin synthase sulfur carrier subunit</fullName>
    </recommendedName>
</protein>
<keyword evidence="2" id="KW-1185">Reference proteome</keyword>
<dbReference type="InterPro" id="IPR016155">
    <property type="entry name" value="Mopterin_synth/thiamin_S_b"/>
</dbReference>
<organism evidence="1 2">
    <name type="scientific">Arachnia propionica</name>
    <dbReference type="NCBI Taxonomy" id="1750"/>
    <lineage>
        <taxon>Bacteria</taxon>
        <taxon>Bacillati</taxon>
        <taxon>Actinomycetota</taxon>
        <taxon>Actinomycetes</taxon>
        <taxon>Propionibacteriales</taxon>
        <taxon>Propionibacteriaceae</taxon>
        <taxon>Arachnia</taxon>
    </lineage>
</organism>
<dbReference type="AlphaFoldDB" id="A0A3S4Y5Z5"/>
<reference evidence="1 2" key="1">
    <citation type="submission" date="2018-12" db="EMBL/GenBank/DDBJ databases">
        <authorList>
            <consortium name="Pathogen Informatics"/>
        </authorList>
    </citation>
    <scope>NUCLEOTIDE SEQUENCE [LARGE SCALE GENOMIC DNA]</scope>
    <source>
        <strain evidence="1 2">NCTC12967</strain>
    </source>
</reference>
<evidence type="ECO:0000313" key="2">
    <source>
        <dbReference type="Proteomes" id="UP000273044"/>
    </source>
</evidence>
<gene>
    <name evidence="1" type="ORF">NCTC12967_00762</name>
</gene>
<dbReference type="SUPFAM" id="SSF54285">
    <property type="entry name" value="MoaD/ThiS"/>
    <property type="match status" value="1"/>
</dbReference>
<dbReference type="Pfam" id="PF02597">
    <property type="entry name" value="ThiS"/>
    <property type="match status" value="1"/>
</dbReference>
<dbReference type="RefSeq" id="WP_061787848.1">
    <property type="nucleotide sequence ID" value="NZ_LR134406.1"/>
</dbReference>
<dbReference type="EMBL" id="LR134406">
    <property type="protein sequence ID" value="VEH69492.1"/>
    <property type="molecule type" value="Genomic_DNA"/>
</dbReference>
<dbReference type="Gene3D" id="3.10.20.30">
    <property type="match status" value="1"/>
</dbReference>